<dbReference type="PaxDb" id="2903-EOD35205"/>
<dbReference type="AlphaFoldDB" id="A0A0D3KHH0"/>
<evidence type="ECO:0000313" key="2">
    <source>
        <dbReference type="Proteomes" id="UP000013827"/>
    </source>
</evidence>
<dbReference type="Proteomes" id="UP000013827">
    <property type="component" value="Unassembled WGS sequence"/>
</dbReference>
<dbReference type="RefSeq" id="XP_005787634.1">
    <property type="nucleotide sequence ID" value="XM_005787577.1"/>
</dbReference>
<dbReference type="HOGENOM" id="CLU_1047453_0_0_1"/>
<organism evidence="1 2">
    <name type="scientific">Emiliania huxleyi (strain CCMP1516)</name>
    <dbReference type="NCBI Taxonomy" id="280463"/>
    <lineage>
        <taxon>Eukaryota</taxon>
        <taxon>Haptista</taxon>
        <taxon>Haptophyta</taxon>
        <taxon>Prymnesiophyceae</taxon>
        <taxon>Isochrysidales</taxon>
        <taxon>Noelaerhabdaceae</taxon>
        <taxon>Emiliania</taxon>
    </lineage>
</organism>
<dbReference type="PANTHER" id="PTHR34123">
    <property type="entry name" value="OS04G0578200 PROTEIN"/>
    <property type="match status" value="1"/>
</dbReference>
<accession>A0A0D3KHH0</accession>
<dbReference type="KEGG" id="ehx:EMIHUDRAFT_227763"/>
<dbReference type="EnsemblProtists" id="EOD35205">
    <property type="protein sequence ID" value="EOD35205"/>
    <property type="gene ID" value="EMIHUDRAFT_227763"/>
</dbReference>
<dbReference type="PANTHER" id="PTHR34123:SF3">
    <property type="entry name" value="SNOAL-LIKE DOMAIN-CONTAINING PROTEIN"/>
    <property type="match status" value="1"/>
</dbReference>
<name>A0A0D3KHH0_EMIH1</name>
<proteinExistence type="predicted"/>
<dbReference type="GeneID" id="17280476"/>
<sequence>MALGAASAARVAAPALVLSSDSASSPRTVSPGSSLGRLSQQSGEIRCPFWRTRAYDALEAALAVANFVAARHKSILDRQWLPGSDASLFAPLALPVRPMGEKTRGLSVEEVMAVVREDIEARGYYVTGRLTQAVYSDGCYFDAPDPDMPVKYTDALRGLFDPSLSAIELIELERVCDRSFVARWRLSGALKLPCEEWSLSALEAFASTAWPSLGAPPAPEAGVLQRDADLWRRLRPEPPPPRLTRRAVPLQRGAARLRGGLFPPEG</sequence>
<dbReference type="OMA" id="RTIRCHW"/>
<evidence type="ECO:0000313" key="1">
    <source>
        <dbReference type="EnsemblProtists" id="EOD35205"/>
    </source>
</evidence>
<dbReference type="eggNOG" id="ENOG502S7KQ">
    <property type="taxonomic scope" value="Eukaryota"/>
</dbReference>
<keyword evidence="2" id="KW-1185">Reference proteome</keyword>
<protein>
    <submittedName>
        <fullName evidence="1">Uncharacterized protein</fullName>
    </submittedName>
</protein>
<reference evidence="1" key="2">
    <citation type="submission" date="2024-10" db="UniProtKB">
        <authorList>
            <consortium name="EnsemblProtists"/>
        </authorList>
    </citation>
    <scope>IDENTIFICATION</scope>
</reference>
<reference evidence="2" key="1">
    <citation type="journal article" date="2013" name="Nature">
        <title>Pan genome of the phytoplankton Emiliania underpins its global distribution.</title>
        <authorList>
            <person name="Read B.A."/>
            <person name="Kegel J."/>
            <person name="Klute M.J."/>
            <person name="Kuo A."/>
            <person name="Lefebvre S.C."/>
            <person name="Maumus F."/>
            <person name="Mayer C."/>
            <person name="Miller J."/>
            <person name="Monier A."/>
            <person name="Salamov A."/>
            <person name="Young J."/>
            <person name="Aguilar M."/>
            <person name="Claverie J.M."/>
            <person name="Frickenhaus S."/>
            <person name="Gonzalez K."/>
            <person name="Herman E.K."/>
            <person name="Lin Y.C."/>
            <person name="Napier J."/>
            <person name="Ogata H."/>
            <person name="Sarno A.F."/>
            <person name="Shmutz J."/>
            <person name="Schroeder D."/>
            <person name="de Vargas C."/>
            <person name="Verret F."/>
            <person name="von Dassow P."/>
            <person name="Valentin K."/>
            <person name="Van de Peer Y."/>
            <person name="Wheeler G."/>
            <person name="Dacks J.B."/>
            <person name="Delwiche C.F."/>
            <person name="Dyhrman S.T."/>
            <person name="Glockner G."/>
            <person name="John U."/>
            <person name="Richards T."/>
            <person name="Worden A.Z."/>
            <person name="Zhang X."/>
            <person name="Grigoriev I.V."/>
            <person name="Allen A.E."/>
            <person name="Bidle K."/>
            <person name="Borodovsky M."/>
            <person name="Bowler C."/>
            <person name="Brownlee C."/>
            <person name="Cock J.M."/>
            <person name="Elias M."/>
            <person name="Gladyshev V.N."/>
            <person name="Groth M."/>
            <person name="Guda C."/>
            <person name="Hadaegh A."/>
            <person name="Iglesias-Rodriguez M.D."/>
            <person name="Jenkins J."/>
            <person name="Jones B.M."/>
            <person name="Lawson T."/>
            <person name="Leese F."/>
            <person name="Lindquist E."/>
            <person name="Lobanov A."/>
            <person name="Lomsadze A."/>
            <person name="Malik S.B."/>
            <person name="Marsh M.E."/>
            <person name="Mackinder L."/>
            <person name="Mock T."/>
            <person name="Mueller-Roeber B."/>
            <person name="Pagarete A."/>
            <person name="Parker M."/>
            <person name="Probert I."/>
            <person name="Quesneville H."/>
            <person name="Raines C."/>
            <person name="Rensing S.A."/>
            <person name="Riano-Pachon D.M."/>
            <person name="Richier S."/>
            <person name="Rokitta S."/>
            <person name="Shiraiwa Y."/>
            <person name="Soanes D.M."/>
            <person name="van der Giezen M."/>
            <person name="Wahlund T.M."/>
            <person name="Williams B."/>
            <person name="Wilson W."/>
            <person name="Wolfe G."/>
            <person name="Wurch L.L."/>
        </authorList>
    </citation>
    <scope>NUCLEOTIDE SEQUENCE</scope>
</reference>